<dbReference type="Pfam" id="PF00076">
    <property type="entry name" value="RRM_1"/>
    <property type="match status" value="2"/>
</dbReference>
<dbReference type="PROSITE" id="PS50102">
    <property type="entry name" value="RRM"/>
    <property type="match status" value="2"/>
</dbReference>
<dbReference type="InterPro" id="IPR012677">
    <property type="entry name" value="Nucleotide-bd_a/b_plait_sf"/>
</dbReference>
<comment type="caution">
    <text evidence="7">The sequence shown here is derived from an EMBL/GenBank/DDBJ whole genome shotgun (WGS) entry which is preliminary data.</text>
</comment>
<dbReference type="GO" id="GO:0003723">
    <property type="term" value="F:RNA binding"/>
    <property type="evidence" value="ECO:0007669"/>
    <property type="project" value="UniProtKB-UniRule"/>
</dbReference>
<dbReference type="SMART" id="SM00360">
    <property type="entry name" value="RRM"/>
    <property type="match status" value="2"/>
</dbReference>
<dbReference type="PANTHER" id="PTHR23189">
    <property type="entry name" value="RNA RECOGNITION MOTIF-CONTAINING"/>
    <property type="match status" value="1"/>
</dbReference>
<evidence type="ECO:0000256" key="3">
    <source>
        <dbReference type="ARBA" id="ARBA00022884"/>
    </source>
</evidence>
<dbReference type="GO" id="GO:0016607">
    <property type="term" value="C:nuclear speck"/>
    <property type="evidence" value="ECO:0007669"/>
    <property type="project" value="UniProtKB-SubCell"/>
</dbReference>
<dbReference type="Gene3D" id="3.30.70.330">
    <property type="match status" value="2"/>
</dbReference>
<evidence type="ECO:0000313" key="8">
    <source>
        <dbReference type="Proteomes" id="UP000664940"/>
    </source>
</evidence>
<feature type="domain" description="RRM" evidence="6">
    <location>
        <begin position="94"/>
        <end position="175"/>
    </location>
</feature>
<evidence type="ECO:0000256" key="4">
    <source>
        <dbReference type="PROSITE-ProRule" id="PRU00176"/>
    </source>
</evidence>
<feature type="compositionally biased region" description="Polar residues" evidence="5">
    <location>
        <begin position="1"/>
        <end position="12"/>
    </location>
</feature>
<dbReference type="InterPro" id="IPR035979">
    <property type="entry name" value="RBD_domain_sf"/>
</dbReference>
<dbReference type="EMBL" id="JABVXQ010000007">
    <property type="protein sequence ID" value="KAF6099771.1"/>
    <property type="molecule type" value="Genomic_DNA"/>
</dbReference>
<comment type="subcellular location">
    <subcellularLocation>
        <location evidence="1">Nucleus speckle</location>
    </subcellularLocation>
</comment>
<evidence type="ECO:0000256" key="2">
    <source>
        <dbReference type="ARBA" id="ARBA00022737"/>
    </source>
</evidence>
<protein>
    <recommendedName>
        <fullName evidence="6">RRM domain-containing protein</fullName>
    </recommendedName>
</protein>
<name>A0A834E170_9CHIR</name>
<evidence type="ECO:0000256" key="5">
    <source>
        <dbReference type="SAM" id="MobiDB-lite"/>
    </source>
</evidence>
<dbReference type="FunFam" id="3.30.70.330:FF:000043">
    <property type="entry name" value="paraspeckle component 1 isoform X1"/>
    <property type="match status" value="1"/>
</dbReference>
<keyword evidence="3 4" id="KW-0694">RNA-binding</keyword>
<evidence type="ECO:0000256" key="1">
    <source>
        <dbReference type="ARBA" id="ARBA00004324"/>
    </source>
</evidence>
<feature type="region of interest" description="Disordered" evidence="5">
    <location>
        <begin position="1"/>
        <end position="21"/>
    </location>
</feature>
<organism evidence="7 8">
    <name type="scientific">Phyllostomus discolor</name>
    <name type="common">pale spear-nosed bat</name>
    <dbReference type="NCBI Taxonomy" id="89673"/>
    <lineage>
        <taxon>Eukaryota</taxon>
        <taxon>Metazoa</taxon>
        <taxon>Chordata</taxon>
        <taxon>Craniata</taxon>
        <taxon>Vertebrata</taxon>
        <taxon>Euteleostomi</taxon>
        <taxon>Mammalia</taxon>
        <taxon>Eutheria</taxon>
        <taxon>Laurasiatheria</taxon>
        <taxon>Chiroptera</taxon>
        <taxon>Yangochiroptera</taxon>
        <taxon>Phyllostomidae</taxon>
        <taxon>Phyllostominae</taxon>
        <taxon>Phyllostomus</taxon>
    </lineage>
</organism>
<evidence type="ECO:0000313" key="7">
    <source>
        <dbReference type="EMBL" id="KAF6099771.1"/>
    </source>
</evidence>
<reference evidence="7 8" key="1">
    <citation type="journal article" date="2020" name="Nature">
        <title>Six reference-quality genomes reveal evolution of bat adaptations.</title>
        <authorList>
            <person name="Jebb D."/>
            <person name="Huang Z."/>
            <person name="Pippel M."/>
            <person name="Hughes G.M."/>
            <person name="Lavrichenko K."/>
            <person name="Devanna P."/>
            <person name="Winkler S."/>
            <person name="Jermiin L.S."/>
            <person name="Skirmuntt E.C."/>
            <person name="Katzourakis A."/>
            <person name="Burkitt-Gray L."/>
            <person name="Ray D.A."/>
            <person name="Sullivan K.A.M."/>
            <person name="Roscito J.G."/>
            <person name="Kirilenko B.M."/>
            <person name="Davalos L.M."/>
            <person name="Corthals A.P."/>
            <person name="Power M.L."/>
            <person name="Jones G."/>
            <person name="Ransome R.D."/>
            <person name="Dechmann D.K.N."/>
            <person name="Locatelli A.G."/>
            <person name="Puechmaille S.J."/>
            <person name="Fedrigo O."/>
            <person name="Jarvis E.D."/>
            <person name="Hiller M."/>
            <person name="Vernes S.C."/>
            <person name="Myers E.W."/>
            <person name="Teeling E.C."/>
        </authorList>
    </citation>
    <scope>NUCLEOTIDE SEQUENCE [LARGE SCALE GENOMIC DNA]</scope>
    <source>
        <strain evidence="7">Bat1K_MPI-CBG_1</strain>
    </source>
</reference>
<dbReference type="AlphaFoldDB" id="A0A834E170"/>
<sequence>MGAATGSGTHSVPQLPAGEERAEMLTLPPDITEEEMSKLFEKYGKADEAFIHKDKNFGFIHLETRTPVEIAKVELDNMPLHGKQLPVHFACHSAFLIVRNLCYVSNKLLEEAFSVFGQVERDVVIVDIRGRPSGKGIVEFSGKPTVQKALDRYSEGFPAKYISSACDCGAHEPVR</sequence>
<dbReference type="SUPFAM" id="SSF54928">
    <property type="entry name" value="RNA-binding domain, RBD"/>
    <property type="match status" value="1"/>
</dbReference>
<accession>A0A834E170</accession>
<keyword evidence="2" id="KW-0677">Repeat</keyword>
<dbReference type="Proteomes" id="UP000664940">
    <property type="component" value="Unassembled WGS sequence"/>
</dbReference>
<feature type="domain" description="RRM" evidence="6">
    <location>
        <begin position="20"/>
        <end position="92"/>
    </location>
</feature>
<evidence type="ECO:0000259" key="6">
    <source>
        <dbReference type="PROSITE" id="PS50102"/>
    </source>
</evidence>
<gene>
    <name evidence="7" type="ORF">HJG60_011508</name>
</gene>
<dbReference type="InterPro" id="IPR000504">
    <property type="entry name" value="RRM_dom"/>
</dbReference>
<proteinExistence type="predicted"/>